<protein>
    <recommendedName>
        <fullName evidence="2">PIN-like domain-containing protein</fullName>
    </recommendedName>
</protein>
<evidence type="ECO:0000313" key="3">
    <source>
        <dbReference type="EMBL" id="MST57155.1"/>
    </source>
</evidence>
<dbReference type="InterPro" id="IPR041494">
    <property type="entry name" value="PIN7"/>
</dbReference>
<proteinExistence type="predicted"/>
<comment type="caution">
    <text evidence="3">The sequence shown here is derived from an EMBL/GenBank/DDBJ whole genome shotgun (WGS) entry which is preliminary data.</text>
</comment>
<gene>
    <name evidence="3" type="ORF">FYJ59_02660</name>
</gene>
<sequence length="309" mass="34905">MAYYLIDFENVKSRGMEGVELLTEEDTVCIFYSDNADSMTFDLHRKLNETKANIIYHKVAVGTKNALDFQLATYLGYLICGQQNEGIHPNYFIVTKDNGFTSLMVYWKAQGVPVRIIRNLLWGKNPVAEQNLLTEEEQETETAVTAAEDVTEQPTTEEEQTQPIQPERVDAPEEPVQPEPEKANAPEESAQPEPETVDESAQPAKKPSRKKNNTRKKSAAKTDDKTEEKKPAEKKPAEKKSAEEPDELTLAVEKVLTDQTIVPQVVKFIRQYKTKQGINNALNKEFKDSKRTSEIYSAIKPLIADKKGK</sequence>
<dbReference type="RefSeq" id="WP_154495143.1">
    <property type="nucleotide sequence ID" value="NZ_VUMU01000002.1"/>
</dbReference>
<evidence type="ECO:0000256" key="1">
    <source>
        <dbReference type="SAM" id="MobiDB-lite"/>
    </source>
</evidence>
<evidence type="ECO:0000259" key="2">
    <source>
        <dbReference type="Pfam" id="PF18475"/>
    </source>
</evidence>
<feature type="domain" description="PIN-like" evidence="2">
    <location>
        <begin position="5"/>
        <end position="111"/>
    </location>
</feature>
<keyword evidence="4" id="KW-1185">Reference proteome</keyword>
<feature type="compositionally biased region" description="Basic residues" evidence="1">
    <location>
        <begin position="206"/>
        <end position="219"/>
    </location>
</feature>
<accession>A0A6L5YG60</accession>
<dbReference type="AlphaFoldDB" id="A0A6L5YG60"/>
<name>A0A6L5YG60_9FIRM</name>
<dbReference type="EMBL" id="VUMU01000002">
    <property type="protein sequence ID" value="MST57155.1"/>
    <property type="molecule type" value="Genomic_DNA"/>
</dbReference>
<organism evidence="3 4">
    <name type="scientific">Waltera intestinalis</name>
    <dbReference type="NCBI Taxonomy" id="2606635"/>
    <lineage>
        <taxon>Bacteria</taxon>
        <taxon>Bacillati</taxon>
        <taxon>Bacillota</taxon>
        <taxon>Clostridia</taxon>
        <taxon>Lachnospirales</taxon>
        <taxon>Lachnospiraceae</taxon>
        <taxon>Waltera</taxon>
    </lineage>
</organism>
<feature type="compositionally biased region" description="Basic and acidic residues" evidence="1">
    <location>
        <begin position="220"/>
        <end position="243"/>
    </location>
</feature>
<dbReference type="Pfam" id="PF18475">
    <property type="entry name" value="PIN7"/>
    <property type="match status" value="1"/>
</dbReference>
<dbReference type="Proteomes" id="UP000476055">
    <property type="component" value="Unassembled WGS sequence"/>
</dbReference>
<feature type="region of interest" description="Disordered" evidence="1">
    <location>
        <begin position="134"/>
        <end position="248"/>
    </location>
</feature>
<evidence type="ECO:0000313" key="4">
    <source>
        <dbReference type="Proteomes" id="UP000476055"/>
    </source>
</evidence>
<reference evidence="3 4" key="1">
    <citation type="submission" date="2019-08" db="EMBL/GenBank/DDBJ databases">
        <title>In-depth cultivation of the pig gut microbiome towards novel bacterial diversity and tailored functional studies.</title>
        <authorList>
            <person name="Wylensek D."/>
            <person name="Hitch T.C.A."/>
            <person name="Clavel T."/>
        </authorList>
    </citation>
    <scope>NUCLEOTIDE SEQUENCE [LARGE SCALE GENOMIC DNA]</scope>
    <source>
        <strain evidence="3 4">WCA3-601-WT-6H</strain>
    </source>
</reference>
<feature type="compositionally biased region" description="Acidic residues" evidence="1">
    <location>
        <begin position="149"/>
        <end position="160"/>
    </location>
</feature>